<evidence type="ECO:0000259" key="3">
    <source>
        <dbReference type="Pfam" id="PF08659"/>
    </source>
</evidence>
<name>A0AAN6N9L2_9PEZI</name>
<keyword evidence="5" id="KW-1185">Reference proteome</keyword>
<dbReference type="GO" id="GO:0004312">
    <property type="term" value="F:fatty acid synthase activity"/>
    <property type="evidence" value="ECO:0007669"/>
    <property type="project" value="TreeGrafter"/>
</dbReference>
<evidence type="ECO:0000256" key="2">
    <source>
        <dbReference type="ARBA" id="ARBA00022553"/>
    </source>
</evidence>
<dbReference type="InterPro" id="IPR050091">
    <property type="entry name" value="PKS_NRPS_Biosynth_Enz"/>
</dbReference>
<dbReference type="GO" id="GO:0044550">
    <property type="term" value="P:secondary metabolite biosynthetic process"/>
    <property type="evidence" value="ECO:0007669"/>
    <property type="project" value="TreeGrafter"/>
</dbReference>
<dbReference type="AlphaFoldDB" id="A0AAN6N9L2"/>
<dbReference type="PANTHER" id="PTHR43775:SF29">
    <property type="entry name" value="ASPERFURANONE POLYKETIDE SYNTHASE AFOG-RELATED"/>
    <property type="match status" value="1"/>
</dbReference>
<dbReference type="GO" id="GO:0006633">
    <property type="term" value="P:fatty acid biosynthetic process"/>
    <property type="evidence" value="ECO:0007669"/>
    <property type="project" value="TreeGrafter"/>
</dbReference>
<dbReference type="InterPro" id="IPR036291">
    <property type="entry name" value="NAD(P)-bd_dom_sf"/>
</dbReference>
<dbReference type="Pfam" id="PF08659">
    <property type="entry name" value="KR"/>
    <property type="match status" value="1"/>
</dbReference>
<reference evidence="5" key="1">
    <citation type="journal article" date="2023" name="Mol. Phylogenet. Evol.">
        <title>Genome-scale phylogeny and comparative genomics of the fungal order Sordariales.</title>
        <authorList>
            <person name="Hensen N."/>
            <person name="Bonometti L."/>
            <person name="Westerberg I."/>
            <person name="Brannstrom I.O."/>
            <person name="Guillou S."/>
            <person name="Cros-Aarteil S."/>
            <person name="Calhoun S."/>
            <person name="Haridas S."/>
            <person name="Kuo A."/>
            <person name="Mondo S."/>
            <person name="Pangilinan J."/>
            <person name="Riley R."/>
            <person name="LaButti K."/>
            <person name="Andreopoulos B."/>
            <person name="Lipzen A."/>
            <person name="Chen C."/>
            <person name="Yan M."/>
            <person name="Daum C."/>
            <person name="Ng V."/>
            <person name="Clum A."/>
            <person name="Steindorff A."/>
            <person name="Ohm R.A."/>
            <person name="Martin F."/>
            <person name="Silar P."/>
            <person name="Natvig D.O."/>
            <person name="Lalanne C."/>
            <person name="Gautier V."/>
            <person name="Ament-Velasquez S.L."/>
            <person name="Kruys A."/>
            <person name="Hutchinson M.I."/>
            <person name="Powell A.J."/>
            <person name="Barry K."/>
            <person name="Miller A.N."/>
            <person name="Grigoriev I.V."/>
            <person name="Debuchy R."/>
            <person name="Gladieux P."/>
            <person name="Hiltunen Thoren M."/>
            <person name="Johannesson H."/>
        </authorList>
    </citation>
    <scope>NUCLEOTIDE SEQUENCE [LARGE SCALE GENOMIC DNA]</scope>
    <source>
        <strain evidence="5">CBS 340.73</strain>
    </source>
</reference>
<keyword evidence="2" id="KW-0597">Phosphoprotein</keyword>
<comment type="caution">
    <text evidence="4">The sequence shown here is derived from an EMBL/GenBank/DDBJ whole genome shotgun (WGS) entry which is preliminary data.</text>
</comment>
<feature type="domain" description="Ketoreductase (KR)" evidence="3">
    <location>
        <begin position="1"/>
        <end position="123"/>
    </location>
</feature>
<organism evidence="4 5">
    <name type="scientific">Diplogelasinospora grovesii</name>
    <dbReference type="NCBI Taxonomy" id="303347"/>
    <lineage>
        <taxon>Eukaryota</taxon>
        <taxon>Fungi</taxon>
        <taxon>Dikarya</taxon>
        <taxon>Ascomycota</taxon>
        <taxon>Pezizomycotina</taxon>
        <taxon>Sordariomycetes</taxon>
        <taxon>Sordariomycetidae</taxon>
        <taxon>Sordariales</taxon>
        <taxon>Diplogelasinosporaceae</taxon>
        <taxon>Diplogelasinospora</taxon>
    </lineage>
</organism>
<evidence type="ECO:0000256" key="1">
    <source>
        <dbReference type="ARBA" id="ARBA00022450"/>
    </source>
</evidence>
<evidence type="ECO:0000313" key="4">
    <source>
        <dbReference type="EMBL" id="KAK3940964.1"/>
    </source>
</evidence>
<dbReference type="PANTHER" id="PTHR43775">
    <property type="entry name" value="FATTY ACID SYNTHASE"/>
    <property type="match status" value="1"/>
</dbReference>
<keyword evidence="1" id="KW-0596">Phosphopantetheine</keyword>
<dbReference type="Proteomes" id="UP001303473">
    <property type="component" value="Unassembled WGS sequence"/>
</dbReference>
<sequence length="123" mass="13191">MADCGAKYLIVLSQSGAVSKAANDTLIELKARSVSIFAPKFDVASELALLKMLDECACTGVPPIKGCIDVALVLQDAMFENITLDQWDAAIKAKVYTAWNLHSLLLKDLDFFILLSSLAGIVG</sequence>
<gene>
    <name evidence="4" type="ORF">QBC46DRAFT_407759</name>
</gene>
<dbReference type="SUPFAM" id="SSF51735">
    <property type="entry name" value="NAD(P)-binding Rossmann-fold domains"/>
    <property type="match status" value="1"/>
</dbReference>
<dbReference type="EMBL" id="MU853789">
    <property type="protein sequence ID" value="KAK3940964.1"/>
    <property type="molecule type" value="Genomic_DNA"/>
</dbReference>
<dbReference type="InterPro" id="IPR013968">
    <property type="entry name" value="PKS_KR"/>
</dbReference>
<accession>A0AAN6N9L2</accession>
<proteinExistence type="predicted"/>
<dbReference type="Gene3D" id="3.40.50.720">
    <property type="entry name" value="NAD(P)-binding Rossmann-like Domain"/>
    <property type="match status" value="1"/>
</dbReference>
<evidence type="ECO:0000313" key="5">
    <source>
        <dbReference type="Proteomes" id="UP001303473"/>
    </source>
</evidence>
<protein>
    <submittedName>
        <fullName evidence="4">Polyketide synthase</fullName>
    </submittedName>
</protein>